<dbReference type="InterPro" id="IPR036444">
    <property type="entry name" value="PLipase_A2_dom_sf"/>
</dbReference>
<sequence>MDGGSGGEEPFDDLDACSVDHNHCVRKKEVQDFDLHTKSARVTTTKETGVRLSTKARRQATIKIMSRQ</sequence>
<gene>
    <name evidence="1" type="ORF">TRIUR3_32130</name>
</gene>
<dbReference type="GO" id="GO:0050482">
    <property type="term" value="P:arachidonate secretion"/>
    <property type="evidence" value="ECO:0007669"/>
    <property type="project" value="InterPro"/>
</dbReference>
<proteinExistence type="predicted"/>
<dbReference type="GO" id="GO:0004623">
    <property type="term" value="F:phospholipase A2 activity"/>
    <property type="evidence" value="ECO:0007669"/>
    <property type="project" value="InterPro"/>
</dbReference>
<dbReference type="AlphaFoldDB" id="M8A6B5"/>
<accession>M8A6B5</accession>
<evidence type="ECO:0000313" key="1">
    <source>
        <dbReference type="EMBL" id="EMS67972.1"/>
    </source>
</evidence>
<dbReference type="EMBL" id="KD012384">
    <property type="protein sequence ID" value="EMS67972.1"/>
    <property type="molecule type" value="Genomic_DNA"/>
</dbReference>
<name>M8A6B5_TRIUA</name>
<organism evidence="1">
    <name type="scientific">Triticum urartu</name>
    <name type="common">Red wild einkorn</name>
    <name type="synonym">Crithodium urartu</name>
    <dbReference type="NCBI Taxonomy" id="4572"/>
    <lineage>
        <taxon>Eukaryota</taxon>
        <taxon>Viridiplantae</taxon>
        <taxon>Streptophyta</taxon>
        <taxon>Embryophyta</taxon>
        <taxon>Tracheophyta</taxon>
        <taxon>Spermatophyta</taxon>
        <taxon>Magnoliopsida</taxon>
        <taxon>Liliopsida</taxon>
        <taxon>Poales</taxon>
        <taxon>Poaceae</taxon>
        <taxon>BOP clade</taxon>
        <taxon>Pooideae</taxon>
        <taxon>Triticodae</taxon>
        <taxon>Triticeae</taxon>
        <taxon>Triticinae</taxon>
        <taxon>Triticum</taxon>
    </lineage>
</organism>
<protein>
    <submittedName>
        <fullName evidence="1">Uncharacterized protein</fullName>
    </submittedName>
</protein>
<reference evidence="1" key="1">
    <citation type="journal article" date="2013" name="Nature">
        <title>Draft genome of the wheat A-genome progenitor Triticum urartu.</title>
        <authorList>
            <person name="Ling H.Q."/>
            <person name="Zhao S."/>
            <person name="Liu D."/>
            <person name="Wang J."/>
            <person name="Sun H."/>
            <person name="Zhang C."/>
            <person name="Fan H."/>
            <person name="Li D."/>
            <person name="Dong L."/>
            <person name="Tao Y."/>
            <person name="Gao C."/>
            <person name="Wu H."/>
            <person name="Li Y."/>
            <person name="Cui Y."/>
            <person name="Guo X."/>
            <person name="Zheng S."/>
            <person name="Wang B."/>
            <person name="Yu K."/>
            <person name="Liang Q."/>
            <person name="Yang W."/>
            <person name="Lou X."/>
            <person name="Chen J."/>
            <person name="Feng M."/>
            <person name="Jian J."/>
            <person name="Zhang X."/>
            <person name="Luo G."/>
            <person name="Jiang Y."/>
            <person name="Liu J."/>
            <person name="Wang Z."/>
            <person name="Sha Y."/>
            <person name="Zhang B."/>
            <person name="Wu H."/>
            <person name="Tang D."/>
            <person name="Shen Q."/>
            <person name="Xue P."/>
            <person name="Zou S."/>
            <person name="Wang X."/>
            <person name="Liu X."/>
            <person name="Wang F."/>
            <person name="Yang Y."/>
            <person name="An X."/>
            <person name="Dong Z."/>
            <person name="Zhang K."/>
            <person name="Zhang X."/>
            <person name="Luo M.C."/>
            <person name="Dvorak J."/>
            <person name="Tong Y."/>
            <person name="Wang J."/>
            <person name="Yang H."/>
            <person name="Li Z."/>
            <person name="Wang D."/>
            <person name="Zhang A."/>
            <person name="Wang J."/>
        </authorList>
    </citation>
    <scope>NUCLEOTIDE SEQUENCE</scope>
</reference>
<dbReference type="GO" id="GO:0006644">
    <property type="term" value="P:phospholipid metabolic process"/>
    <property type="evidence" value="ECO:0007669"/>
    <property type="project" value="InterPro"/>
</dbReference>
<dbReference type="SUPFAM" id="SSF48619">
    <property type="entry name" value="Phospholipase A2, PLA2"/>
    <property type="match status" value="1"/>
</dbReference>
<dbReference type="Gene3D" id="1.20.90.10">
    <property type="entry name" value="Phospholipase A2 domain"/>
    <property type="match status" value="1"/>
</dbReference>